<dbReference type="KEGG" id="hnv:DDQ68_10285"/>
<dbReference type="Proteomes" id="UP000245999">
    <property type="component" value="Chromosome"/>
</dbReference>
<dbReference type="AlphaFoldDB" id="A0A2Z3GWR3"/>
<dbReference type="EMBL" id="CP029145">
    <property type="protein sequence ID" value="AWM33130.1"/>
    <property type="molecule type" value="Genomic_DNA"/>
</dbReference>
<proteinExistence type="predicted"/>
<name>A0A2Z3GWR3_9BACT</name>
<keyword evidence="2" id="KW-1185">Reference proteome</keyword>
<organism evidence="1 2">
    <name type="scientific">Hymenobacter nivis</name>
    <dbReference type="NCBI Taxonomy" id="1850093"/>
    <lineage>
        <taxon>Bacteria</taxon>
        <taxon>Pseudomonadati</taxon>
        <taxon>Bacteroidota</taxon>
        <taxon>Cytophagia</taxon>
        <taxon>Cytophagales</taxon>
        <taxon>Hymenobacteraceae</taxon>
        <taxon>Hymenobacter</taxon>
    </lineage>
</organism>
<accession>A0A2Z3GWR3</accession>
<sequence length="91" mass="9812">MPGPGRPAHPGPYWTAAGGLPNWVFSAWQAAGEMAGRYTTIVVFWVALPFLSRSAVTFYSVRNWQASSLGARVQLHAGKLVELGFGHVGLE</sequence>
<reference evidence="2" key="1">
    <citation type="submission" date="2018-04" db="EMBL/GenBank/DDBJ databases">
        <title>Complete genome of Antarctic heterotrophic bacterium Hymenobacter nivis.</title>
        <authorList>
            <person name="Terashima M."/>
        </authorList>
    </citation>
    <scope>NUCLEOTIDE SEQUENCE [LARGE SCALE GENOMIC DNA]</scope>
    <source>
        <strain evidence="2">NBRC 111535</strain>
    </source>
</reference>
<evidence type="ECO:0000313" key="2">
    <source>
        <dbReference type="Proteomes" id="UP000245999"/>
    </source>
</evidence>
<gene>
    <name evidence="1" type="ORF">DDQ68_10285</name>
</gene>
<protein>
    <submittedName>
        <fullName evidence="1">Uncharacterized protein</fullName>
    </submittedName>
</protein>
<evidence type="ECO:0000313" key="1">
    <source>
        <dbReference type="EMBL" id="AWM33130.1"/>
    </source>
</evidence>